<dbReference type="EMBL" id="BAZW01000016">
    <property type="protein sequence ID" value="GAO29956.1"/>
    <property type="molecule type" value="Genomic_DNA"/>
</dbReference>
<evidence type="ECO:0000256" key="1">
    <source>
        <dbReference type="ARBA" id="ARBA00000085"/>
    </source>
</evidence>
<protein>
    <recommendedName>
        <fullName evidence="2">histidine kinase</fullName>
        <ecNumber evidence="2">2.7.13.3</ecNumber>
    </recommendedName>
</protein>
<reference evidence="8 9" key="1">
    <citation type="journal article" date="2015" name="Microbes Environ.">
        <title>Distribution and evolution of nitrogen fixation genes in the phylum bacteroidetes.</title>
        <authorList>
            <person name="Inoue J."/>
            <person name="Oshima K."/>
            <person name="Suda W."/>
            <person name="Sakamoto M."/>
            <person name="Iino T."/>
            <person name="Noda S."/>
            <person name="Hongoh Y."/>
            <person name="Hattori M."/>
            <person name="Ohkuma M."/>
        </authorList>
    </citation>
    <scope>NUCLEOTIDE SEQUENCE [LARGE SCALE GENOMIC DNA]</scope>
    <source>
        <strain evidence="8">JCM 15548</strain>
    </source>
</reference>
<dbReference type="SUPFAM" id="SSF47384">
    <property type="entry name" value="Homodimeric domain of signal transducing histidine kinase"/>
    <property type="match status" value="1"/>
</dbReference>
<keyword evidence="5" id="KW-0902">Two-component regulatory system</keyword>
<evidence type="ECO:0000256" key="6">
    <source>
        <dbReference type="SAM" id="Phobius"/>
    </source>
</evidence>
<gene>
    <name evidence="8" type="ORF">JCM15548_12192</name>
</gene>
<dbReference type="InterPro" id="IPR003594">
    <property type="entry name" value="HATPase_dom"/>
</dbReference>
<keyword evidence="4" id="KW-0418">Kinase</keyword>
<dbReference type="Pfam" id="PF00512">
    <property type="entry name" value="HisKA"/>
    <property type="match status" value="1"/>
</dbReference>
<feature type="domain" description="Histidine kinase" evidence="7">
    <location>
        <begin position="159"/>
        <end position="327"/>
    </location>
</feature>
<dbReference type="InterPro" id="IPR036890">
    <property type="entry name" value="HATPase_C_sf"/>
</dbReference>
<keyword evidence="9" id="KW-1185">Reference proteome</keyword>
<dbReference type="PANTHER" id="PTHR43711:SF1">
    <property type="entry name" value="HISTIDINE KINASE 1"/>
    <property type="match status" value="1"/>
</dbReference>
<feature type="transmembrane region" description="Helical" evidence="6">
    <location>
        <begin position="100"/>
        <end position="119"/>
    </location>
</feature>
<dbReference type="Proteomes" id="UP000032900">
    <property type="component" value="Unassembled WGS sequence"/>
</dbReference>
<comment type="caution">
    <text evidence="8">The sequence shown here is derived from an EMBL/GenBank/DDBJ whole genome shotgun (WGS) entry which is preliminary data.</text>
</comment>
<dbReference type="Gene3D" id="1.10.287.130">
    <property type="match status" value="1"/>
</dbReference>
<dbReference type="InterPro" id="IPR050736">
    <property type="entry name" value="Sensor_HK_Regulatory"/>
</dbReference>
<dbReference type="Pfam" id="PF02518">
    <property type="entry name" value="HATPase_c"/>
    <property type="match status" value="1"/>
</dbReference>
<evidence type="ECO:0000256" key="2">
    <source>
        <dbReference type="ARBA" id="ARBA00012438"/>
    </source>
</evidence>
<dbReference type="PROSITE" id="PS50109">
    <property type="entry name" value="HIS_KIN"/>
    <property type="match status" value="1"/>
</dbReference>
<dbReference type="SUPFAM" id="SSF48452">
    <property type="entry name" value="TPR-like"/>
    <property type="match status" value="1"/>
</dbReference>
<dbReference type="PANTHER" id="PTHR43711">
    <property type="entry name" value="TWO-COMPONENT HISTIDINE KINASE"/>
    <property type="match status" value="1"/>
</dbReference>
<keyword evidence="6" id="KW-0472">Membrane</keyword>
<organism evidence="8 9">
    <name type="scientific">Geofilum rubicundum JCM 15548</name>
    <dbReference type="NCBI Taxonomy" id="1236989"/>
    <lineage>
        <taxon>Bacteria</taxon>
        <taxon>Pseudomonadati</taxon>
        <taxon>Bacteroidota</taxon>
        <taxon>Bacteroidia</taxon>
        <taxon>Marinilabiliales</taxon>
        <taxon>Marinilabiliaceae</taxon>
        <taxon>Geofilum</taxon>
    </lineage>
</organism>
<evidence type="ECO:0000313" key="8">
    <source>
        <dbReference type="EMBL" id="GAO29956.1"/>
    </source>
</evidence>
<dbReference type="SMART" id="SM00388">
    <property type="entry name" value="HisKA"/>
    <property type="match status" value="1"/>
</dbReference>
<proteinExistence type="predicted"/>
<dbReference type="InterPro" id="IPR011990">
    <property type="entry name" value="TPR-like_helical_dom_sf"/>
</dbReference>
<dbReference type="InterPro" id="IPR036097">
    <property type="entry name" value="HisK_dim/P_sf"/>
</dbReference>
<dbReference type="SUPFAM" id="SSF55874">
    <property type="entry name" value="ATPase domain of HSP90 chaperone/DNA topoisomerase II/histidine kinase"/>
    <property type="match status" value="1"/>
</dbReference>
<keyword evidence="6" id="KW-0812">Transmembrane</keyword>
<evidence type="ECO:0000256" key="4">
    <source>
        <dbReference type="ARBA" id="ARBA00022777"/>
    </source>
</evidence>
<evidence type="ECO:0000256" key="5">
    <source>
        <dbReference type="ARBA" id="ARBA00023012"/>
    </source>
</evidence>
<dbReference type="Gene3D" id="1.25.40.10">
    <property type="entry name" value="Tetratricopeptide repeat domain"/>
    <property type="match status" value="1"/>
</dbReference>
<dbReference type="InterPro" id="IPR003661">
    <property type="entry name" value="HisK_dim/P_dom"/>
</dbReference>
<dbReference type="AlphaFoldDB" id="A0A0E9LXV7"/>
<name>A0A0E9LXV7_9BACT</name>
<sequence>MANNFTKALSFAIKAHKTAVKENNPERKQHAFEQLMKVHEAMGNYQQAFDYQNKYLHLRDSLINIETVTQMANMRADFEIEQKELEVTQMAEAKTLMTRIAILAGISLFMVGLLLIIVYRDARRKKTLNKALLENQAALSESKKALEKASASKDRLFSIISHDLRGPMGTLSGLSQLLTEMLKNNQVEEAGELNDSISDTIRQIEFLLNNLLHWSINQQNIYEPRNETFDLIKLTRSILKMYDQTAKAKQINLALESPFERLKVQSDSNSWGTIIRNLINNALKFTHPNGFVIVKFALSKNQVVLEVVDNGVGMSPEQIDCLFSFTGNQPDGVPTMKRVRAWDCHWCTTL</sequence>
<comment type="catalytic activity">
    <reaction evidence="1">
        <text>ATP + protein L-histidine = ADP + protein N-phospho-L-histidine.</text>
        <dbReference type="EC" id="2.7.13.3"/>
    </reaction>
</comment>
<dbReference type="CDD" id="cd00075">
    <property type="entry name" value="HATPase"/>
    <property type="match status" value="1"/>
</dbReference>
<keyword evidence="6" id="KW-1133">Transmembrane helix</keyword>
<evidence type="ECO:0000313" key="9">
    <source>
        <dbReference type="Proteomes" id="UP000032900"/>
    </source>
</evidence>
<dbReference type="InterPro" id="IPR005467">
    <property type="entry name" value="His_kinase_dom"/>
</dbReference>
<evidence type="ECO:0000256" key="3">
    <source>
        <dbReference type="ARBA" id="ARBA00022679"/>
    </source>
</evidence>
<dbReference type="GO" id="GO:0000155">
    <property type="term" value="F:phosphorelay sensor kinase activity"/>
    <property type="evidence" value="ECO:0007669"/>
    <property type="project" value="InterPro"/>
</dbReference>
<keyword evidence="3" id="KW-0808">Transferase</keyword>
<dbReference type="Gene3D" id="3.30.565.10">
    <property type="entry name" value="Histidine kinase-like ATPase, C-terminal domain"/>
    <property type="match status" value="1"/>
</dbReference>
<dbReference type="CDD" id="cd00082">
    <property type="entry name" value="HisKA"/>
    <property type="match status" value="1"/>
</dbReference>
<evidence type="ECO:0000259" key="7">
    <source>
        <dbReference type="PROSITE" id="PS50109"/>
    </source>
</evidence>
<dbReference type="STRING" id="1236989.JCM15548_12192"/>
<accession>A0A0E9LXV7</accession>
<dbReference type="EC" id="2.7.13.3" evidence="2"/>